<dbReference type="Gene3D" id="3.40.50.1820">
    <property type="entry name" value="alpha/beta hydrolase"/>
    <property type="match status" value="1"/>
</dbReference>
<protein>
    <recommendedName>
        <fullName evidence="3">Phospholipase/carboxylesterase/thioesterase domain-containing protein</fullName>
    </recommendedName>
</protein>
<evidence type="ECO:0000256" key="1">
    <source>
        <dbReference type="ARBA" id="ARBA00006499"/>
    </source>
</evidence>
<evidence type="ECO:0000259" key="3">
    <source>
        <dbReference type="Pfam" id="PF02230"/>
    </source>
</evidence>
<dbReference type="PANTHER" id="PTHR10655">
    <property type="entry name" value="LYSOPHOSPHOLIPASE-RELATED"/>
    <property type="match status" value="1"/>
</dbReference>
<reference evidence="4 5" key="1">
    <citation type="submission" date="2017-11" db="EMBL/GenBank/DDBJ databases">
        <title>Evolution of Phototrophy in the Chloroflexi Phylum Driven by Horizontal Gene Transfer.</title>
        <authorList>
            <person name="Ward L.M."/>
            <person name="Hemp J."/>
            <person name="Shih P.M."/>
            <person name="Mcglynn S.E."/>
            <person name="Fischer W."/>
        </authorList>
    </citation>
    <scope>NUCLEOTIDE SEQUENCE [LARGE SCALE GENOMIC DNA]</scope>
    <source>
        <strain evidence="4">JP3_13</strain>
    </source>
</reference>
<dbReference type="Pfam" id="PF02230">
    <property type="entry name" value="Abhydrolase_2"/>
    <property type="match status" value="1"/>
</dbReference>
<dbReference type="GO" id="GO:0016787">
    <property type="term" value="F:hydrolase activity"/>
    <property type="evidence" value="ECO:0007669"/>
    <property type="project" value="UniProtKB-KW"/>
</dbReference>
<sequence length="221" mass="24292">MTEELHMTAERLELDGVPCRVRVPQRAGAHPLLLMLHGYEGDEDVTWIFSRAAGAEWLIASPRAPLKAQTQQGYSWFNFEGGKTDPTTLQAALGYLDQFIAALKARYSVDDTRLVMLGFSQGASMAYAYMLAEPARLRGLVSLGGFIPGYLTKQIIPPLNGLPVLILHGTEDEVIAVAIARKNRDLLMAHGAQVTYFEEAVGHRVGAGGMRLLTQWLAERL</sequence>
<accession>A0A2M8PIG0</accession>
<dbReference type="EMBL" id="PGTM01000005">
    <property type="protein sequence ID" value="PJF37334.1"/>
    <property type="molecule type" value="Genomic_DNA"/>
</dbReference>
<evidence type="ECO:0000313" key="5">
    <source>
        <dbReference type="Proteomes" id="UP000229681"/>
    </source>
</evidence>
<organism evidence="4 5">
    <name type="scientific">Candidatus Thermofonsia Clade 1 bacterium</name>
    <dbReference type="NCBI Taxonomy" id="2364210"/>
    <lineage>
        <taxon>Bacteria</taxon>
        <taxon>Bacillati</taxon>
        <taxon>Chloroflexota</taxon>
        <taxon>Candidatus Thermofontia</taxon>
        <taxon>Candidatus Thermofonsia Clade 1</taxon>
    </lineage>
</organism>
<dbReference type="InterPro" id="IPR029058">
    <property type="entry name" value="AB_hydrolase_fold"/>
</dbReference>
<dbReference type="SUPFAM" id="SSF53474">
    <property type="entry name" value="alpha/beta-Hydrolases"/>
    <property type="match status" value="1"/>
</dbReference>
<name>A0A2M8PIG0_9CHLR</name>
<dbReference type="Proteomes" id="UP000229681">
    <property type="component" value="Unassembled WGS sequence"/>
</dbReference>
<feature type="domain" description="Phospholipase/carboxylesterase/thioesterase" evidence="3">
    <location>
        <begin position="26"/>
        <end position="214"/>
    </location>
</feature>
<dbReference type="AlphaFoldDB" id="A0A2M8PIG0"/>
<dbReference type="InterPro" id="IPR050565">
    <property type="entry name" value="LYPA1-2/EST-like"/>
</dbReference>
<dbReference type="PANTHER" id="PTHR10655:SF17">
    <property type="entry name" value="LYSOPHOSPHOLIPASE-LIKE PROTEIN 1"/>
    <property type="match status" value="1"/>
</dbReference>
<keyword evidence="2" id="KW-0378">Hydrolase</keyword>
<comment type="similarity">
    <text evidence="1">Belongs to the AB hydrolase superfamily. AB hydrolase 2 family.</text>
</comment>
<dbReference type="InterPro" id="IPR003140">
    <property type="entry name" value="PLipase/COase/thioEstase"/>
</dbReference>
<comment type="caution">
    <text evidence="4">The sequence shown here is derived from an EMBL/GenBank/DDBJ whole genome shotgun (WGS) entry which is preliminary data.</text>
</comment>
<gene>
    <name evidence="4" type="ORF">CUN49_00835</name>
</gene>
<evidence type="ECO:0000256" key="2">
    <source>
        <dbReference type="ARBA" id="ARBA00022801"/>
    </source>
</evidence>
<proteinExistence type="inferred from homology"/>
<evidence type="ECO:0000313" key="4">
    <source>
        <dbReference type="EMBL" id="PJF37334.1"/>
    </source>
</evidence>